<protein>
    <recommendedName>
        <fullName evidence="1">T4 RNA ligase 1-like N-terminal domain-containing protein</fullName>
    </recommendedName>
</protein>
<evidence type="ECO:0000313" key="3">
    <source>
        <dbReference type="Proteomes" id="UP000028492"/>
    </source>
</evidence>
<dbReference type="Pfam" id="PF09511">
    <property type="entry name" value="RNA_lig_T4_1"/>
    <property type="match status" value="1"/>
</dbReference>
<sequence>MLHLFDLVPEDEALEAVRDRLVVQRDHPSHPLSILNYTDKAQVNNIWTRATKTFRGVIFDRETLEVVARPFPKFFNHGQEPAKHRRWREDEMVIVTDKLDGSLGILYPLGNGRHAISTRGSFESEQALHATAVFERDYAWRFSPEPGKTYLYEIIYPENRIVVDYGGMDDLVLLGVVDIETGITYSAGGGRDYGWPGPTVTQAPYKRFRDALAAPPRPGKEGMVVHFLDSDARVKLKQDDYIALHKIVTGLSKVVVWEHMSEYGDPDMLLESLPDEFHPWVKDVAEELFWAWFEHDHVVESVYSALEEAGLTGKRKEFALSIKDKPAWLKAALFAFLDRNYSRAQKVIWQNIKPKGGK</sequence>
<dbReference type="Proteomes" id="UP000028492">
    <property type="component" value="Chromosome"/>
</dbReference>
<keyword evidence="3" id="KW-1185">Reference proteome</keyword>
<dbReference type="InterPro" id="IPR019039">
    <property type="entry name" value="T4-Rnl1-like_N"/>
</dbReference>
<dbReference type="STRING" id="208439.AJAP_27875"/>
<dbReference type="HOGENOM" id="CLU_779938_0_0_11"/>
<gene>
    <name evidence="2" type="ORF">AJAP_27875</name>
</gene>
<accession>A0A075V1F1</accession>
<feature type="domain" description="T4 RNA ligase 1-like N-terminal" evidence="1">
    <location>
        <begin position="54"/>
        <end position="181"/>
    </location>
</feature>
<dbReference type="EMBL" id="CP008953">
    <property type="protein sequence ID" value="AIG78419.1"/>
    <property type="molecule type" value="Genomic_DNA"/>
</dbReference>
<proteinExistence type="predicted"/>
<reference evidence="2 3" key="1">
    <citation type="journal article" date="2014" name="J. Biotechnol.">
        <title>Complete genome sequence of the actinobacterium Amycolatopsis japonica MG417-CF17(T) (=DSM 44213T) producing (S,S)-N,N'-ethylenediaminedisuccinic acid.</title>
        <authorList>
            <person name="Stegmann E."/>
            <person name="Albersmeier A."/>
            <person name="Spohn M."/>
            <person name="Gert H."/>
            <person name="Weber T."/>
            <person name="Wohlleben W."/>
            <person name="Kalinowski J."/>
            <person name="Ruckert C."/>
        </authorList>
    </citation>
    <scope>NUCLEOTIDE SEQUENCE [LARGE SCALE GENOMIC DNA]</scope>
    <source>
        <strain evidence="3">MG417-CF17 (DSM 44213)</strain>
    </source>
</reference>
<evidence type="ECO:0000259" key="1">
    <source>
        <dbReference type="Pfam" id="PF09511"/>
    </source>
</evidence>
<name>A0A075V1F1_9PSEU</name>
<evidence type="ECO:0000313" key="2">
    <source>
        <dbReference type="EMBL" id="AIG78419.1"/>
    </source>
</evidence>
<dbReference type="KEGG" id="aja:AJAP_27875"/>
<dbReference type="AlphaFoldDB" id="A0A075V1F1"/>
<dbReference type="RefSeq" id="WP_051972602.1">
    <property type="nucleotide sequence ID" value="NZ_CP008953.1"/>
</dbReference>
<dbReference type="eggNOG" id="COG5324">
    <property type="taxonomic scope" value="Bacteria"/>
</dbReference>
<organism evidence="2 3">
    <name type="scientific">Amycolatopsis japonica</name>
    <dbReference type="NCBI Taxonomy" id="208439"/>
    <lineage>
        <taxon>Bacteria</taxon>
        <taxon>Bacillati</taxon>
        <taxon>Actinomycetota</taxon>
        <taxon>Actinomycetes</taxon>
        <taxon>Pseudonocardiales</taxon>
        <taxon>Pseudonocardiaceae</taxon>
        <taxon>Amycolatopsis</taxon>
        <taxon>Amycolatopsis japonica group</taxon>
    </lineage>
</organism>